<dbReference type="GO" id="GO:0008312">
    <property type="term" value="F:7S RNA binding"/>
    <property type="evidence" value="ECO:0007669"/>
    <property type="project" value="InterPro"/>
</dbReference>
<keyword evidence="5" id="KW-0378">Hydrolase</keyword>
<dbReference type="GO" id="GO:0048500">
    <property type="term" value="C:signal recognition particle"/>
    <property type="evidence" value="ECO:0007669"/>
    <property type="project" value="InterPro"/>
</dbReference>
<dbReference type="PANTHER" id="PTHR11564">
    <property type="entry name" value="SIGNAL RECOGNITION PARTICLE 54K PROTEIN SRP54"/>
    <property type="match status" value="1"/>
</dbReference>
<dbReference type="SMART" id="SM00962">
    <property type="entry name" value="SRP54"/>
    <property type="match status" value="1"/>
</dbReference>
<evidence type="ECO:0000259" key="12">
    <source>
        <dbReference type="PROSITE" id="PS00300"/>
    </source>
</evidence>
<dbReference type="CDD" id="cd18539">
    <property type="entry name" value="SRP_G"/>
    <property type="match status" value="1"/>
</dbReference>
<keyword evidence="9" id="KW-0687">Ribonucleoprotein</keyword>
<evidence type="ECO:0000313" key="13">
    <source>
        <dbReference type="EMBL" id="CAA6800074.1"/>
    </source>
</evidence>
<dbReference type="InterPro" id="IPR000897">
    <property type="entry name" value="SRP54_GTPase_dom"/>
</dbReference>
<dbReference type="InterPro" id="IPR004780">
    <property type="entry name" value="SRP"/>
</dbReference>
<dbReference type="GO" id="GO:0005525">
    <property type="term" value="F:GTP binding"/>
    <property type="evidence" value="ECO:0007669"/>
    <property type="project" value="UniProtKB-KW"/>
</dbReference>
<evidence type="ECO:0000256" key="6">
    <source>
        <dbReference type="ARBA" id="ARBA00022884"/>
    </source>
</evidence>
<dbReference type="Gene3D" id="3.40.50.300">
    <property type="entry name" value="P-loop containing nucleotide triphosphate hydrolases"/>
    <property type="match status" value="1"/>
</dbReference>
<comment type="catalytic activity">
    <reaction evidence="11">
        <text>GTP + H2O = GDP + phosphate + H(+)</text>
        <dbReference type="Rhea" id="RHEA:19669"/>
        <dbReference type="ChEBI" id="CHEBI:15377"/>
        <dbReference type="ChEBI" id="CHEBI:15378"/>
        <dbReference type="ChEBI" id="CHEBI:37565"/>
        <dbReference type="ChEBI" id="CHEBI:43474"/>
        <dbReference type="ChEBI" id="CHEBI:58189"/>
        <dbReference type="EC" id="3.6.5.4"/>
    </reaction>
</comment>
<dbReference type="SUPFAM" id="SSF47364">
    <property type="entry name" value="Domain of the SRP/SRP receptor G-proteins"/>
    <property type="match status" value="1"/>
</dbReference>
<feature type="domain" description="SRP54-type proteins GTP-binding" evidence="12">
    <location>
        <begin position="262"/>
        <end position="275"/>
    </location>
</feature>
<organism evidence="13">
    <name type="scientific">uncultured Campylobacterales bacterium</name>
    <dbReference type="NCBI Taxonomy" id="352960"/>
    <lineage>
        <taxon>Bacteria</taxon>
        <taxon>Pseudomonadati</taxon>
        <taxon>Campylobacterota</taxon>
        <taxon>Epsilonproteobacteria</taxon>
        <taxon>Campylobacterales</taxon>
        <taxon>environmental samples</taxon>
    </lineage>
</organism>
<dbReference type="SUPFAM" id="SSF47446">
    <property type="entry name" value="Signal peptide-binding domain"/>
    <property type="match status" value="1"/>
</dbReference>
<name>A0A6S6S3X9_9BACT</name>
<dbReference type="InterPro" id="IPR036225">
    <property type="entry name" value="SRP/SRP_N"/>
</dbReference>
<gene>
    <name evidence="13" type="ORF">HELGO_WM10638</name>
</gene>
<proteinExistence type="inferred from homology"/>
<accession>A0A6S6S3X9</accession>
<evidence type="ECO:0000256" key="11">
    <source>
        <dbReference type="ARBA" id="ARBA00048027"/>
    </source>
</evidence>
<evidence type="ECO:0000256" key="9">
    <source>
        <dbReference type="ARBA" id="ARBA00023274"/>
    </source>
</evidence>
<keyword evidence="3" id="KW-0963">Cytoplasm</keyword>
<sequence length="441" mass="49041">MFDLISKSILTSINKIKTRDDSKALNKALQELKKSLLKADIHHKVVKELIATIELKMKTQVIGQANFLKAIKESLADILNIHKNQGFIYASKPPTKILLTGLQGSGKTTTSAKLANYLKEKSKKVLIVACDLQRLAAIEQLKQLSIENNLDIYYEDDNKNTIQIAKNAMKVAEEKLYDVVIFDTAGRLAIDDELMNELSDVKKAVSPDEIFYVADSLTGQDAIRTASTFKDKIGIDGVILTKYDGDSKGGIAFGISKIVDVPLRFIGTGEKIPDFEAFIPERIISRIMGEGDLATLAEKTSSVIDEKQAKKLSSKIKKGEFNFDDFLKQLEMVKKLGNLKSLIGMIPGLSGKIGDSLKNLDLDSKEITHIKAMISSMTPKERFEPSLLNNSRKQRIANGAGLNEIEVNRFFKQFKNASKMAKKFSKGNMKNLEQMMGQKPF</sequence>
<dbReference type="SMART" id="SM00382">
    <property type="entry name" value="AAA"/>
    <property type="match status" value="1"/>
</dbReference>
<dbReference type="EC" id="3.6.5.4" evidence="10"/>
<comment type="subcellular location">
    <subcellularLocation>
        <location evidence="1">Cytoplasm</location>
    </subcellularLocation>
</comment>
<dbReference type="Pfam" id="PF02881">
    <property type="entry name" value="SRP54_N"/>
    <property type="match status" value="1"/>
</dbReference>
<dbReference type="InterPro" id="IPR003593">
    <property type="entry name" value="AAA+_ATPase"/>
</dbReference>
<evidence type="ECO:0000256" key="2">
    <source>
        <dbReference type="ARBA" id="ARBA00005450"/>
    </source>
</evidence>
<comment type="similarity">
    <text evidence="2">Belongs to the GTP-binding SRP family. SRP54 subfamily.</text>
</comment>
<dbReference type="InterPro" id="IPR022941">
    <property type="entry name" value="SRP54"/>
</dbReference>
<dbReference type="InterPro" id="IPR027417">
    <property type="entry name" value="P-loop_NTPase"/>
</dbReference>
<dbReference type="SUPFAM" id="SSF52540">
    <property type="entry name" value="P-loop containing nucleoside triphosphate hydrolases"/>
    <property type="match status" value="1"/>
</dbReference>
<keyword evidence="8" id="KW-0733">Signal recognition particle</keyword>
<dbReference type="Pfam" id="PF00448">
    <property type="entry name" value="SRP54"/>
    <property type="match status" value="1"/>
</dbReference>
<evidence type="ECO:0000256" key="3">
    <source>
        <dbReference type="ARBA" id="ARBA00022490"/>
    </source>
</evidence>
<dbReference type="Pfam" id="PF02978">
    <property type="entry name" value="SRP_SPB"/>
    <property type="match status" value="1"/>
</dbReference>
<dbReference type="InterPro" id="IPR036891">
    <property type="entry name" value="Signal_recog_part_SRP54_M_sf"/>
</dbReference>
<evidence type="ECO:0000256" key="10">
    <source>
        <dbReference type="ARBA" id="ARBA00035672"/>
    </source>
</evidence>
<dbReference type="PANTHER" id="PTHR11564:SF5">
    <property type="entry name" value="SIGNAL RECOGNITION PARTICLE SUBUNIT SRP54"/>
    <property type="match status" value="1"/>
</dbReference>
<dbReference type="GO" id="GO:0003924">
    <property type="term" value="F:GTPase activity"/>
    <property type="evidence" value="ECO:0007669"/>
    <property type="project" value="InterPro"/>
</dbReference>
<keyword evidence="7" id="KW-0342">GTP-binding</keyword>
<protein>
    <recommendedName>
        <fullName evidence="10">signal-recognition-particle GTPase</fullName>
        <ecNumber evidence="10">3.6.5.4</ecNumber>
    </recommendedName>
</protein>
<dbReference type="InterPro" id="IPR004125">
    <property type="entry name" value="Signal_recog_particle_SRP54_M"/>
</dbReference>
<reference evidence="13" key="1">
    <citation type="submission" date="2020-01" db="EMBL/GenBank/DDBJ databases">
        <authorList>
            <person name="Meier V. D."/>
            <person name="Meier V D."/>
        </authorList>
    </citation>
    <scope>NUCLEOTIDE SEQUENCE</scope>
    <source>
        <strain evidence="13">HLG_WM_MAG_12</strain>
    </source>
</reference>
<dbReference type="InterPro" id="IPR042101">
    <property type="entry name" value="SRP54_N_sf"/>
</dbReference>
<keyword evidence="6" id="KW-0694">RNA-binding</keyword>
<dbReference type="EMBL" id="CACVAW010000002">
    <property type="protein sequence ID" value="CAA6800074.1"/>
    <property type="molecule type" value="Genomic_DNA"/>
</dbReference>
<evidence type="ECO:0000256" key="8">
    <source>
        <dbReference type="ARBA" id="ARBA00023135"/>
    </source>
</evidence>
<evidence type="ECO:0000256" key="5">
    <source>
        <dbReference type="ARBA" id="ARBA00022801"/>
    </source>
</evidence>
<keyword evidence="4" id="KW-0547">Nucleotide-binding</keyword>
<dbReference type="PROSITE" id="PS00300">
    <property type="entry name" value="SRP54"/>
    <property type="match status" value="1"/>
</dbReference>
<dbReference type="AlphaFoldDB" id="A0A6S6S3X9"/>
<dbReference type="GO" id="GO:0006614">
    <property type="term" value="P:SRP-dependent cotranslational protein targeting to membrane"/>
    <property type="evidence" value="ECO:0007669"/>
    <property type="project" value="InterPro"/>
</dbReference>
<dbReference type="SMART" id="SM00963">
    <property type="entry name" value="SRP54_N"/>
    <property type="match status" value="1"/>
</dbReference>
<dbReference type="NCBIfam" id="TIGR00959">
    <property type="entry name" value="ffh"/>
    <property type="match status" value="1"/>
</dbReference>
<dbReference type="Gene3D" id="1.10.260.30">
    <property type="entry name" value="Signal recognition particle, SRP54 subunit, M-domain"/>
    <property type="match status" value="1"/>
</dbReference>
<evidence type="ECO:0000256" key="1">
    <source>
        <dbReference type="ARBA" id="ARBA00004496"/>
    </source>
</evidence>
<dbReference type="InterPro" id="IPR013822">
    <property type="entry name" value="Signal_recog_particl_SRP54_hlx"/>
</dbReference>
<evidence type="ECO:0000256" key="4">
    <source>
        <dbReference type="ARBA" id="ARBA00022741"/>
    </source>
</evidence>
<dbReference type="Gene3D" id="1.20.120.140">
    <property type="entry name" value="Signal recognition particle SRP54, nucleotide-binding domain"/>
    <property type="match status" value="1"/>
</dbReference>
<evidence type="ECO:0000256" key="7">
    <source>
        <dbReference type="ARBA" id="ARBA00023134"/>
    </source>
</evidence>